<feature type="region of interest" description="Disordered" evidence="1">
    <location>
        <begin position="1"/>
        <end position="22"/>
    </location>
</feature>
<dbReference type="Gene3D" id="3.40.50.1110">
    <property type="entry name" value="SGNH hydrolase"/>
    <property type="match status" value="1"/>
</dbReference>
<dbReference type="Proteomes" id="UP000734511">
    <property type="component" value="Unassembled WGS sequence"/>
</dbReference>
<dbReference type="InterPro" id="IPR053140">
    <property type="entry name" value="GDSL_Rv0518-like"/>
</dbReference>
<evidence type="ECO:0000256" key="1">
    <source>
        <dbReference type="SAM" id="MobiDB-lite"/>
    </source>
</evidence>
<accession>A0ABX0ZI52</accession>
<proteinExistence type="predicted"/>
<evidence type="ECO:0008006" key="4">
    <source>
        <dbReference type="Google" id="ProtNLM"/>
    </source>
</evidence>
<dbReference type="PANTHER" id="PTHR43784">
    <property type="entry name" value="GDSL-LIKE LIPASE/ACYLHYDROLASE, PUTATIVE (AFU_ORTHOLOGUE AFUA_2G00820)-RELATED"/>
    <property type="match status" value="1"/>
</dbReference>
<organism evidence="2 3">
    <name type="scientific">Actinacidiphila epipremni</name>
    <dbReference type="NCBI Taxonomy" id="2053013"/>
    <lineage>
        <taxon>Bacteria</taxon>
        <taxon>Bacillati</taxon>
        <taxon>Actinomycetota</taxon>
        <taxon>Actinomycetes</taxon>
        <taxon>Kitasatosporales</taxon>
        <taxon>Streptomycetaceae</taxon>
        <taxon>Actinacidiphila</taxon>
    </lineage>
</organism>
<dbReference type="PANTHER" id="PTHR43784:SF2">
    <property type="entry name" value="GDSL-LIKE LIPASE_ACYLHYDROLASE, PUTATIVE (AFU_ORTHOLOGUE AFUA_2G00820)-RELATED"/>
    <property type="match status" value="1"/>
</dbReference>
<comment type="caution">
    <text evidence="2">The sequence shown here is derived from an EMBL/GenBank/DDBJ whole genome shotgun (WGS) entry which is preliminary data.</text>
</comment>
<reference evidence="2 3" key="1">
    <citation type="submission" date="2020-03" db="EMBL/GenBank/DDBJ databases">
        <title>WGS of actinomycetes isolated from Thailand.</title>
        <authorList>
            <person name="Thawai C."/>
        </authorList>
    </citation>
    <scope>NUCLEOTIDE SEQUENCE [LARGE SCALE GENOMIC DNA]</scope>
    <source>
        <strain evidence="2 3">PRB2-1</strain>
    </source>
</reference>
<evidence type="ECO:0000313" key="3">
    <source>
        <dbReference type="Proteomes" id="UP000734511"/>
    </source>
</evidence>
<keyword evidence="3" id="KW-1185">Reference proteome</keyword>
<dbReference type="EMBL" id="JAATEJ010000001">
    <property type="protein sequence ID" value="NJP41844.1"/>
    <property type="molecule type" value="Genomic_DNA"/>
</dbReference>
<gene>
    <name evidence="2" type="ORF">HCN08_00170</name>
</gene>
<name>A0ABX0ZI52_9ACTN</name>
<protein>
    <recommendedName>
        <fullName evidence="4">SGNH hydrolase-type esterase domain-containing protein</fullName>
    </recommendedName>
</protein>
<dbReference type="SUPFAM" id="SSF52266">
    <property type="entry name" value="SGNH hydrolase"/>
    <property type="match status" value="1"/>
</dbReference>
<sequence>MDALTTQTSTTTVNPSGTTTYDSSLLPVRVRKNGAWTPVDATLVHNADGTYSPTAATGQLTLSGGGSVPLAAMGAGTEQLAFGWPTALPAPTAAGDTLTYPDVLPDIDLKVTATTLGGFSEVLVVKSATAAADPALGSLVLATHATGVTVEDAGPEGLAAVTPGGDVAYSAPAPLMWDSAKAAGVAGARTVSPAVRARSAVLPSAASPQPGAHTAPLGVDVSAGKLTLTPDRKLLTGKDTVYPVYIDPTWNPHPTSGARQHWNEVQQGCPTASNFDSTEYGDPGVGDNTYSGCKGIERSYYQLAVPSVIWGAHVVSAVINTTETYAAQCDTTSTVTMYQTSAVSKAFSWNTKPAAGAKIGSQSFAPTCSSYVSGGFAATSTLVKAAAGHWSSLAFVLINANETNGYHFKRFAANPSVSITYNRVPNAPSTPTVKVTGSTYGCATATPYPVLGKTVATTPPSLSALVSDPDKDALQATYTYWVGTGAKATLKSKDVSSGQQAPASFPLAYIKGLADGTVVNWQVSVSDGEDSKANTSTCHFTVDQRAPVEPTMTADVYPDIDADGAPGAPAGTPGAFTAKVDPGTSQNNAAKFVFGLDSPPPTSGAPASQTKTATNNTATYTATPVAPGTHTLFAYALDSAGNESPMHEYHFTAVGHAGKTYPSLSAAFDNTAVSDNADPGAANIDGAGYSFSLQDLEAQGWQPGGKLTVDGATFTLPDFGSGAPDNVLAANQTITMSGEQGDALLFLATSTYGGSAADRAPADHSSPYVPDGTAVSATNCTFGYDGTHYSDCTEPSGTITYADGTAPQSYYLSVPDWASGPYQLSVSSFPNTNAPTGQFAKAHNIYAFAVPLARGAAVASVTLPDLNSSLQAFVPGLHILAMAVRDTTTAPGGGSWTGAWSSPSSSGAYNYIGGADYGNQTFRTLVTPSTGGSGVRIRLSNRGNQTPLHIDHVTFAHQGSGAATADTPVDLTFGGSTGVVIPGNGEVYSDPLTATVTALHPVAISFHLATSLRYIPEHAWASDTYLYVSPVGSGDHTADTGNTAFVNTGLPYGFFSDILTNVDVLSAGSPGTVVTVGDHLVNTTGTKALGGYGPPGVPWRLGGALARSLQSTTQDVPRYGVVAADVLNNRVATDVSAGNGGGRSLLNRLDQDVLANPGVSTVVVDEGLTDLLNGTDDAELTSAYQILLDQLQAWGIRTVVMTLTPCEGFSLCTDAVDADRQSANEWISGVLAANPPGQTYVDANAQVAVDDPAGTATPPEQQLSNQAAPFDFDAGDHVNLTPDGYAALAAAVTGDLTVLVPPEE</sequence>
<dbReference type="InterPro" id="IPR036514">
    <property type="entry name" value="SGNH_hydro_sf"/>
</dbReference>
<evidence type="ECO:0000313" key="2">
    <source>
        <dbReference type="EMBL" id="NJP41844.1"/>
    </source>
</evidence>
<feature type="compositionally biased region" description="Low complexity" evidence="1">
    <location>
        <begin position="1"/>
        <end position="20"/>
    </location>
</feature>